<organism evidence="2 3">
    <name type="scientific">Cocos nucifera</name>
    <name type="common">Coconut palm</name>
    <dbReference type="NCBI Taxonomy" id="13894"/>
    <lineage>
        <taxon>Eukaryota</taxon>
        <taxon>Viridiplantae</taxon>
        <taxon>Streptophyta</taxon>
        <taxon>Embryophyta</taxon>
        <taxon>Tracheophyta</taxon>
        <taxon>Spermatophyta</taxon>
        <taxon>Magnoliopsida</taxon>
        <taxon>Liliopsida</taxon>
        <taxon>Arecaceae</taxon>
        <taxon>Arecoideae</taxon>
        <taxon>Cocoseae</taxon>
        <taxon>Attaleinae</taxon>
        <taxon>Cocos</taxon>
    </lineage>
</organism>
<feature type="compositionally biased region" description="Basic and acidic residues" evidence="1">
    <location>
        <begin position="121"/>
        <end position="150"/>
    </location>
</feature>
<name>A0A8K0ID48_COCNU</name>
<dbReference type="OrthoDB" id="1100735at2759"/>
<reference evidence="2" key="1">
    <citation type="journal article" date="2017" name="Gigascience">
        <title>The genome draft of coconut (Cocos nucifera).</title>
        <authorList>
            <person name="Xiao Y."/>
            <person name="Xu P."/>
            <person name="Fan H."/>
            <person name="Baudouin L."/>
            <person name="Xia W."/>
            <person name="Bocs S."/>
            <person name="Xu J."/>
            <person name="Li Q."/>
            <person name="Guo A."/>
            <person name="Zhou L."/>
            <person name="Li J."/>
            <person name="Wu Y."/>
            <person name="Ma Z."/>
            <person name="Armero A."/>
            <person name="Issali A.E."/>
            <person name="Liu N."/>
            <person name="Peng M."/>
            <person name="Yang Y."/>
        </authorList>
    </citation>
    <scope>NUCLEOTIDE SEQUENCE</scope>
    <source>
        <tissue evidence="2">Spear leaf of Hainan Tall coconut</tissue>
    </source>
</reference>
<dbReference type="AlphaFoldDB" id="A0A8K0ID48"/>
<accession>A0A8K0ID48</accession>
<gene>
    <name evidence="2" type="ORF">COCNU_06G016640</name>
</gene>
<protein>
    <submittedName>
        <fullName evidence="2">Putative BAG family molecular chaperone regulator 8, chloroplastic</fullName>
    </submittedName>
</protein>
<comment type="caution">
    <text evidence="2">The sequence shown here is derived from an EMBL/GenBank/DDBJ whole genome shotgun (WGS) entry which is preliminary data.</text>
</comment>
<evidence type="ECO:0000256" key="1">
    <source>
        <dbReference type="SAM" id="MobiDB-lite"/>
    </source>
</evidence>
<sequence>MIREGKRSISRELVRILEFVDKVLVKEQELSLRAMEIAGIGTNGTEGFEGVAWAPADDEGLLQSTKPAKKVSFFENGRGSRASAGACEPFSEDYEECSDRGLQRGHAERFGRAVAGIRIVEHSEPEERIHQPNDDERSSEGGSENGDRYRNGGKFRGRNGGLGGLSAPLPVQMEQRTRV</sequence>
<feature type="region of interest" description="Disordered" evidence="1">
    <location>
        <begin position="121"/>
        <end position="179"/>
    </location>
</feature>
<dbReference type="EMBL" id="CM017877">
    <property type="protein sequence ID" value="KAG1347835.1"/>
    <property type="molecule type" value="Genomic_DNA"/>
</dbReference>
<reference evidence="2" key="2">
    <citation type="submission" date="2019-07" db="EMBL/GenBank/DDBJ databases">
        <authorList>
            <person name="Yang Y."/>
            <person name="Bocs S."/>
            <person name="Baudouin L."/>
        </authorList>
    </citation>
    <scope>NUCLEOTIDE SEQUENCE</scope>
    <source>
        <tissue evidence="2">Spear leaf of Hainan Tall coconut</tissue>
    </source>
</reference>
<evidence type="ECO:0000313" key="3">
    <source>
        <dbReference type="Proteomes" id="UP000797356"/>
    </source>
</evidence>
<keyword evidence="3" id="KW-1185">Reference proteome</keyword>
<proteinExistence type="predicted"/>
<dbReference type="Proteomes" id="UP000797356">
    <property type="component" value="Chromosome 6"/>
</dbReference>
<evidence type="ECO:0000313" key="2">
    <source>
        <dbReference type="EMBL" id="KAG1347835.1"/>
    </source>
</evidence>